<dbReference type="PROSITE" id="PS51093">
    <property type="entry name" value="PTS_EIIA_TYPE_1"/>
    <property type="match status" value="1"/>
</dbReference>
<keyword evidence="4" id="KW-0762">Sugar transport</keyword>
<organism evidence="16 17">
    <name type="scientific">Clostridium thermobutyricum</name>
    <dbReference type="NCBI Taxonomy" id="29372"/>
    <lineage>
        <taxon>Bacteria</taxon>
        <taxon>Bacillati</taxon>
        <taxon>Bacillota</taxon>
        <taxon>Clostridia</taxon>
        <taxon>Eubacteriales</taxon>
        <taxon>Clostridiaceae</taxon>
        <taxon>Clostridium</taxon>
    </lineage>
</organism>
<dbReference type="GO" id="GO:0090589">
    <property type="term" value="F:protein-phosphocysteine-trehalose phosphotransferase system transporter activity"/>
    <property type="evidence" value="ECO:0007669"/>
    <property type="project" value="TreeGrafter"/>
</dbReference>
<keyword evidence="5" id="KW-0808">Transferase</keyword>
<evidence type="ECO:0000256" key="11">
    <source>
        <dbReference type="PROSITE-ProRule" id="PRU00421"/>
    </source>
</evidence>
<dbReference type="EMBL" id="AGYT01000019">
    <property type="protein sequence ID" value="ENY99724.1"/>
    <property type="molecule type" value="Genomic_DNA"/>
</dbReference>
<dbReference type="InterPro" id="IPR050558">
    <property type="entry name" value="PTS_Sugar-Specific_Components"/>
</dbReference>
<dbReference type="NCBIfam" id="TIGR00830">
    <property type="entry name" value="PTBA"/>
    <property type="match status" value="1"/>
</dbReference>
<dbReference type="InterPro" id="IPR011297">
    <property type="entry name" value="PTS_IIABC_b_glu"/>
</dbReference>
<gene>
    <name evidence="16" type="ORF">HMPREF1092_02860</name>
</gene>
<dbReference type="InterPro" id="IPR001996">
    <property type="entry name" value="PTS_IIB_1"/>
</dbReference>
<comment type="subcellular location">
    <subcellularLocation>
        <location evidence="1">Cell membrane</location>
        <topology evidence="1">Multi-pass membrane protein</topology>
    </subcellularLocation>
</comment>
<dbReference type="FunFam" id="2.70.70.10:FF:000001">
    <property type="entry name" value="PTS system glucose-specific IIA component"/>
    <property type="match status" value="1"/>
</dbReference>
<reference evidence="16 17" key="1">
    <citation type="submission" date="2013-01" db="EMBL/GenBank/DDBJ databases">
        <title>The Genome Sequence of Clostridium colicanis 209318.</title>
        <authorList>
            <consortium name="The Broad Institute Genome Sequencing Platform"/>
            <person name="Earl A."/>
            <person name="Ward D."/>
            <person name="Feldgarden M."/>
            <person name="Gevers D."/>
            <person name="Courvalin P."/>
            <person name="Lambert T."/>
            <person name="Walker B."/>
            <person name="Young S.K."/>
            <person name="Zeng Q."/>
            <person name="Gargeya S."/>
            <person name="Fitzgerald M."/>
            <person name="Haas B."/>
            <person name="Abouelleil A."/>
            <person name="Alvarado L."/>
            <person name="Arachchi H.M."/>
            <person name="Berlin A.M."/>
            <person name="Chapman S.B."/>
            <person name="Dewar J."/>
            <person name="Goldberg J."/>
            <person name="Griggs A."/>
            <person name="Gujja S."/>
            <person name="Hansen M."/>
            <person name="Howarth C."/>
            <person name="Imamovic A."/>
            <person name="Larimer J."/>
            <person name="McCowan C."/>
            <person name="Murphy C."/>
            <person name="Neiman D."/>
            <person name="Pearson M."/>
            <person name="Priest M."/>
            <person name="Roberts A."/>
            <person name="Saif S."/>
            <person name="Shea T."/>
            <person name="Sisk P."/>
            <person name="Sykes S."/>
            <person name="Wortman J."/>
            <person name="Nusbaum C."/>
            <person name="Birren B."/>
        </authorList>
    </citation>
    <scope>NUCLEOTIDE SEQUENCE [LARGE SCALE GENOMIC DNA]</scope>
    <source>
        <strain evidence="16 17">209318</strain>
    </source>
</reference>
<dbReference type="GO" id="GO:0005886">
    <property type="term" value="C:plasma membrane"/>
    <property type="evidence" value="ECO:0007669"/>
    <property type="project" value="UniProtKB-SubCell"/>
</dbReference>
<dbReference type="Gene3D" id="2.70.70.10">
    <property type="entry name" value="Glucose Permease (Domain IIA)"/>
    <property type="match status" value="1"/>
</dbReference>
<feature type="transmembrane region" description="Helical" evidence="12">
    <location>
        <begin position="417"/>
        <end position="437"/>
    </location>
</feature>
<evidence type="ECO:0000256" key="2">
    <source>
        <dbReference type="ARBA" id="ARBA00022448"/>
    </source>
</evidence>
<feature type="domain" description="PTS EIIA type-1" evidence="13">
    <location>
        <begin position="484"/>
        <end position="588"/>
    </location>
</feature>
<dbReference type="SUPFAM" id="SSF55604">
    <property type="entry name" value="Glucose permease domain IIB"/>
    <property type="match status" value="1"/>
</dbReference>
<dbReference type="InterPro" id="IPR013013">
    <property type="entry name" value="PTS_EIIC_1"/>
</dbReference>
<dbReference type="eggNOG" id="COG2190">
    <property type="taxonomic scope" value="Bacteria"/>
</dbReference>
<sequence length="615" mass="66716">MGKYTKLASNIIENIGGKENVESLTHCVTRLRFKLIDESKANDDVLKNMDGVVTVVKSIGQYMVVIGEHVGEVFDEVCKQLGLDNQVAVNKDAKQKKSIINRVLNVIMGGMGPVLNLLCACGIIKGLTVLLAFAGLSPESSIYMLFNAAGDCFFYFLPLMLGYNLAKKFEIDPFFGMILAGAMCYPTIQNVELNIFGYVVKASYTSTFMPILFGLLFAAPLYKLIDKYMPKTIKGFMTPLLTLVISFPLTFVIIGPFANLIGTGLNMALTSICSFSPLLAGVLLGGLWQVFVMFGVHGVLTVFAFMDLIAGNPSQMLAFSYGACFATCGTVLAVFLRTKDEKLKSVALPSFISSIFGVTEPATYGVTLPRKKMFVINCIGGAVGGIIVALSGLKMYSYAGMGVIGLLGFIDPVNPNFIAIAIMTIAPFIVSLILGLFSYKDSDYDYLENNNSSSLKKEEQISTKQEVFLMPVAGKVQALSASKDDAFASGALGKGCLLIPDDGKVYSPCNGIVRTLFPTKHAIGIVSEDGCEILIHIGINTVSLEGKYFKNHISQGDEVKAGQLLLTFEKDKIEELGYDCEIPMMVTNSFDYLDVVELDHEHHGHGDSILKVLRV</sequence>
<dbReference type="PROSITE" id="PS51103">
    <property type="entry name" value="PTS_EIIC_TYPE_1"/>
    <property type="match status" value="1"/>
</dbReference>
<keyword evidence="7 12" id="KW-0812">Transmembrane</keyword>
<feature type="transmembrane region" description="Helical" evidence="12">
    <location>
        <begin position="169"/>
        <end position="188"/>
    </location>
</feature>
<evidence type="ECO:0000256" key="7">
    <source>
        <dbReference type="ARBA" id="ARBA00022692"/>
    </source>
</evidence>
<keyword evidence="3" id="KW-1003">Cell membrane</keyword>
<evidence type="ECO:0000256" key="3">
    <source>
        <dbReference type="ARBA" id="ARBA00022475"/>
    </source>
</evidence>
<name>N9WA31_9CLOT</name>
<dbReference type="InterPro" id="IPR011055">
    <property type="entry name" value="Dup_hybrid_motif"/>
</dbReference>
<feature type="domain" description="PTS EIIB type-1" evidence="14">
    <location>
        <begin position="5"/>
        <end position="87"/>
    </location>
</feature>
<evidence type="ECO:0000259" key="13">
    <source>
        <dbReference type="PROSITE" id="PS51093"/>
    </source>
</evidence>
<dbReference type="NCBIfam" id="TIGR01995">
    <property type="entry name" value="PTS-II-ABC-beta"/>
    <property type="match status" value="1"/>
</dbReference>
<feature type="transmembrane region" description="Helical" evidence="12">
    <location>
        <begin position="237"/>
        <end position="258"/>
    </location>
</feature>
<dbReference type="FunFam" id="3.30.1360.60:FF:000001">
    <property type="entry name" value="PTS system glucose-specific IIBC component PtsG"/>
    <property type="match status" value="1"/>
</dbReference>
<feature type="transmembrane region" description="Helical" evidence="12">
    <location>
        <begin position="291"/>
        <end position="310"/>
    </location>
</feature>
<feature type="transmembrane region" description="Helical" evidence="12">
    <location>
        <begin position="103"/>
        <end position="136"/>
    </location>
</feature>
<dbReference type="GO" id="GO:0016301">
    <property type="term" value="F:kinase activity"/>
    <property type="evidence" value="ECO:0007669"/>
    <property type="project" value="UniProtKB-KW"/>
</dbReference>
<accession>N9WA31</accession>
<keyword evidence="10 12" id="KW-0472">Membrane</keyword>
<evidence type="ECO:0000256" key="12">
    <source>
        <dbReference type="SAM" id="Phobius"/>
    </source>
</evidence>
<feature type="transmembrane region" description="Helical" evidence="12">
    <location>
        <begin position="208"/>
        <end position="225"/>
    </location>
</feature>
<keyword evidence="8" id="KW-0418">Kinase</keyword>
<protein>
    <submittedName>
        <fullName evidence="16">PTS system, beta-glucoside-specific IIABC component</fullName>
    </submittedName>
</protein>
<dbReference type="InterPro" id="IPR018113">
    <property type="entry name" value="PTrfase_EIIB_Cys"/>
</dbReference>
<dbReference type="Pfam" id="PF00367">
    <property type="entry name" value="PTS_EIIB"/>
    <property type="match status" value="1"/>
</dbReference>
<evidence type="ECO:0000256" key="6">
    <source>
        <dbReference type="ARBA" id="ARBA00022683"/>
    </source>
</evidence>
<dbReference type="Proteomes" id="UP000013097">
    <property type="component" value="Unassembled WGS sequence"/>
</dbReference>
<dbReference type="eggNOG" id="COG1264">
    <property type="taxonomic scope" value="Bacteria"/>
</dbReference>
<evidence type="ECO:0000256" key="1">
    <source>
        <dbReference type="ARBA" id="ARBA00004651"/>
    </source>
</evidence>
<evidence type="ECO:0000259" key="14">
    <source>
        <dbReference type="PROSITE" id="PS51098"/>
    </source>
</evidence>
<dbReference type="SUPFAM" id="SSF51261">
    <property type="entry name" value="Duplicated hybrid motif"/>
    <property type="match status" value="1"/>
</dbReference>
<evidence type="ECO:0000259" key="15">
    <source>
        <dbReference type="PROSITE" id="PS51103"/>
    </source>
</evidence>
<dbReference type="GO" id="GO:0015771">
    <property type="term" value="P:trehalose transport"/>
    <property type="evidence" value="ECO:0007669"/>
    <property type="project" value="TreeGrafter"/>
</dbReference>
<evidence type="ECO:0000256" key="4">
    <source>
        <dbReference type="ARBA" id="ARBA00022597"/>
    </source>
</evidence>
<dbReference type="GO" id="GO:0009401">
    <property type="term" value="P:phosphoenolpyruvate-dependent sugar phosphotransferase system"/>
    <property type="evidence" value="ECO:0007669"/>
    <property type="project" value="UniProtKB-KW"/>
</dbReference>
<dbReference type="Gene3D" id="3.30.1360.60">
    <property type="entry name" value="Glucose permease domain IIB"/>
    <property type="match status" value="1"/>
</dbReference>
<dbReference type="PROSITE" id="PS00371">
    <property type="entry name" value="PTS_EIIA_TYPE_1_HIS"/>
    <property type="match status" value="1"/>
</dbReference>
<feature type="transmembrane region" description="Helical" evidence="12">
    <location>
        <begin position="374"/>
        <end position="397"/>
    </location>
</feature>
<evidence type="ECO:0000256" key="10">
    <source>
        <dbReference type="ARBA" id="ARBA00023136"/>
    </source>
</evidence>
<feature type="transmembrane region" description="Helical" evidence="12">
    <location>
        <begin position="142"/>
        <end position="162"/>
    </location>
</feature>
<dbReference type="InterPro" id="IPR001127">
    <property type="entry name" value="PTS_EIIA_1_perm"/>
</dbReference>
<feature type="active site" description="Phosphocysteine intermediate; for EIIB activity" evidence="11">
    <location>
        <position position="27"/>
    </location>
</feature>
<evidence type="ECO:0000256" key="5">
    <source>
        <dbReference type="ARBA" id="ARBA00022679"/>
    </source>
</evidence>
<keyword evidence="9 12" id="KW-1133">Transmembrane helix</keyword>
<evidence type="ECO:0000256" key="8">
    <source>
        <dbReference type="ARBA" id="ARBA00022777"/>
    </source>
</evidence>
<dbReference type="GO" id="GO:0008982">
    <property type="term" value="F:protein-N(PI)-phosphohistidine-sugar phosphotransferase activity"/>
    <property type="evidence" value="ECO:0007669"/>
    <property type="project" value="InterPro"/>
</dbReference>
<dbReference type="Pfam" id="PF00358">
    <property type="entry name" value="PTS_EIIA_1"/>
    <property type="match status" value="1"/>
</dbReference>
<dbReference type="Pfam" id="PF02378">
    <property type="entry name" value="PTS_EIIC"/>
    <property type="match status" value="1"/>
</dbReference>
<dbReference type="AlphaFoldDB" id="N9WA31"/>
<dbReference type="RefSeq" id="WP_002599301.1">
    <property type="nucleotide sequence ID" value="NZ_KB850958.1"/>
</dbReference>
<dbReference type="PROSITE" id="PS01035">
    <property type="entry name" value="PTS_EIIB_TYPE_1_CYS"/>
    <property type="match status" value="1"/>
</dbReference>
<comment type="caution">
    <text evidence="16">The sequence shown here is derived from an EMBL/GenBank/DDBJ whole genome shotgun (WGS) entry which is preliminary data.</text>
</comment>
<evidence type="ECO:0000313" key="17">
    <source>
        <dbReference type="Proteomes" id="UP000013097"/>
    </source>
</evidence>
<keyword evidence="6" id="KW-0598">Phosphotransferase system</keyword>
<keyword evidence="2" id="KW-0813">Transport</keyword>
<dbReference type="eggNOG" id="COG1263">
    <property type="taxonomic scope" value="Bacteria"/>
</dbReference>
<dbReference type="PATRIC" id="fig|999411.4.peg.2779"/>
<dbReference type="PROSITE" id="PS51098">
    <property type="entry name" value="PTS_EIIB_TYPE_1"/>
    <property type="match status" value="1"/>
</dbReference>
<dbReference type="PANTHER" id="PTHR30175:SF1">
    <property type="entry name" value="PTS SYSTEM ARBUTIN-, CELLOBIOSE-, AND SALICIN-SPECIFIC EIIBC COMPONENT-RELATED"/>
    <property type="match status" value="1"/>
</dbReference>
<dbReference type="InterPro" id="IPR003352">
    <property type="entry name" value="PTS_EIIC"/>
</dbReference>
<keyword evidence="17" id="KW-1185">Reference proteome</keyword>
<proteinExistence type="predicted"/>
<dbReference type="PANTHER" id="PTHR30175">
    <property type="entry name" value="PHOSPHOTRANSFERASE SYSTEM TRANSPORT PROTEIN"/>
    <property type="match status" value="1"/>
</dbReference>
<feature type="transmembrane region" description="Helical" evidence="12">
    <location>
        <begin position="316"/>
        <end position="336"/>
    </location>
</feature>
<dbReference type="HOGENOM" id="CLU_012312_2_2_9"/>
<evidence type="ECO:0000313" key="16">
    <source>
        <dbReference type="EMBL" id="ENY99724.1"/>
    </source>
</evidence>
<evidence type="ECO:0000256" key="9">
    <source>
        <dbReference type="ARBA" id="ARBA00022989"/>
    </source>
</evidence>
<feature type="domain" description="PTS EIIC type-1" evidence="15">
    <location>
        <begin position="105"/>
        <end position="451"/>
    </location>
</feature>
<dbReference type="CDD" id="cd00212">
    <property type="entry name" value="PTS_IIB_glc"/>
    <property type="match status" value="1"/>
</dbReference>
<dbReference type="InterPro" id="IPR036878">
    <property type="entry name" value="Glu_permease_IIB"/>
</dbReference>